<sequence length="41" mass="4570">MQKSCPSLTLAILCFYASHSVCNVLSAKPIRLLSTEMRRPC</sequence>
<name>A0A7Z7I8Y9_9BURK</name>
<dbReference type="Proteomes" id="UP000219522">
    <property type="component" value="Unassembled WGS sequence"/>
</dbReference>
<reference evidence="1 2" key="1">
    <citation type="submission" date="2017-09" db="EMBL/GenBank/DDBJ databases">
        <authorList>
            <person name="Varghese N."/>
            <person name="Submissions S."/>
        </authorList>
    </citation>
    <scope>NUCLEOTIDE SEQUENCE [LARGE SCALE GENOMIC DNA]</scope>
    <source>
        <strain evidence="1 2">OK806</strain>
    </source>
</reference>
<evidence type="ECO:0000313" key="2">
    <source>
        <dbReference type="Proteomes" id="UP000219522"/>
    </source>
</evidence>
<proteinExistence type="predicted"/>
<dbReference type="AlphaFoldDB" id="A0A7Z7I8Y9"/>
<gene>
    <name evidence="1" type="ORF">SAMN05446927_3407</name>
</gene>
<protein>
    <submittedName>
        <fullName evidence="1">Uncharacterized protein</fullName>
    </submittedName>
</protein>
<evidence type="ECO:0000313" key="1">
    <source>
        <dbReference type="EMBL" id="SOE80206.1"/>
    </source>
</evidence>
<keyword evidence="2" id="KW-1185">Reference proteome</keyword>
<organism evidence="1 2">
    <name type="scientific">Caballeronia arationis</name>
    <dbReference type="NCBI Taxonomy" id="1777142"/>
    <lineage>
        <taxon>Bacteria</taxon>
        <taxon>Pseudomonadati</taxon>
        <taxon>Pseudomonadota</taxon>
        <taxon>Betaproteobacteria</taxon>
        <taxon>Burkholderiales</taxon>
        <taxon>Burkholderiaceae</taxon>
        <taxon>Caballeronia</taxon>
    </lineage>
</organism>
<comment type="caution">
    <text evidence="1">The sequence shown here is derived from an EMBL/GenBank/DDBJ whole genome shotgun (WGS) entry which is preliminary data.</text>
</comment>
<dbReference type="EMBL" id="OCSU01000002">
    <property type="protein sequence ID" value="SOE80206.1"/>
    <property type="molecule type" value="Genomic_DNA"/>
</dbReference>
<accession>A0A7Z7I8Y9</accession>